<dbReference type="Proteomes" id="UP000434957">
    <property type="component" value="Unassembled WGS sequence"/>
</dbReference>
<evidence type="ECO:0000256" key="1">
    <source>
        <dbReference type="ARBA" id="ARBA00023268"/>
    </source>
</evidence>
<protein>
    <recommendedName>
        <fullName evidence="2">Reverse transcriptase/retrotransposon-derived protein RNase H-like domain-containing protein</fullName>
    </recommendedName>
</protein>
<evidence type="ECO:0000313" key="3">
    <source>
        <dbReference type="EMBL" id="KAE9309999.1"/>
    </source>
</evidence>
<dbReference type="SUPFAM" id="SSF56672">
    <property type="entry name" value="DNA/RNA polymerases"/>
    <property type="match status" value="1"/>
</dbReference>
<dbReference type="InterPro" id="IPR050951">
    <property type="entry name" value="Retrovirus_Pol_polyprotein"/>
</dbReference>
<comment type="caution">
    <text evidence="3">The sequence shown here is derived from an EMBL/GenBank/DDBJ whole genome shotgun (WGS) entry which is preliminary data.</text>
</comment>
<keyword evidence="4" id="KW-1185">Reference proteome</keyword>
<dbReference type="InterPro" id="IPR043502">
    <property type="entry name" value="DNA/RNA_pol_sf"/>
</dbReference>
<reference evidence="3 4" key="1">
    <citation type="submission" date="2018-08" db="EMBL/GenBank/DDBJ databases">
        <title>Genomic investigation of the strawberry pathogen Phytophthora fragariae indicates pathogenicity is determined by transcriptional variation in three key races.</title>
        <authorList>
            <person name="Adams T.M."/>
            <person name="Armitage A.D."/>
            <person name="Sobczyk M.K."/>
            <person name="Bates H.J."/>
            <person name="Dunwell J.M."/>
            <person name="Nellist C.F."/>
            <person name="Harrison R.J."/>
        </authorList>
    </citation>
    <scope>NUCLEOTIDE SEQUENCE [LARGE SCALE GENOMIC DNA]</scope>
    <source>
        <strain evidence="3 4">SCRP333</strain>
    </source>
</reference>
<accession>A0A6A4DMP0</accession>
<dbReference type="EMBL" id="QXFT01001804">
    <property type="protein sequence ID" value="KAE9309999.1"/>
    <property type="molecule type" value="Genomic_DNA"/>
</dbReference>
<name>A0A6A4DMP0_9STRA</name>
<dbReference type="PANTHER" id="PTHR37984">
    <property type="entry name" value="PROTEIN CBG26694"/>
    <property type="match status" value="1"/>
</dbReference>
<sequence length="97" mass="10994">MAPMTKLLKKDCDWEWIEAQEFAFERVKAAVTTKPLLVYLKVTLPFRLVTDASKVGVGACLMQDQGRGWQPIAYAIKVKSSAESNYFIMELECYAVI</sequence>
<organism evidence="3 4">
    <name type="scientific">Phytophthora rubi</name>
    <dbReference type="NCBI Taxonomy" id="129364"/>
    <lineage>
        <taxon>Eukaryota</taxon>
        <taxon>Sar</taxon>
        <taxon>Stramenopiles</taxon>
        <taxon>Oomycota</taxon>
        <taxon>Peronosporomycetes</taxon>
        <taxon>Peronosporales</taxon>
        <taxon>Peronosporaceae</taxon>
        <taxon>Phytophthora</taxon>
    </lineage>
</organism>
<proteinExistence type="predicted"/>
<gene>
    <name evidence="3" type="ORF">PR003_g20368</name>
</gene>
<evidence type="ECO:0000259" key="2">
    <source>
        <dbReference type="Pfam" id="PF17919"/>
    </source>
</evidence>
<evidence type="ECO:0000313" key="4">
    <source>
        <dbReference type="Proteomes" id="UP000434957"/>
    </source>
</evidence>
<dbReference type="AlphaFoldDB" id="A0A6A4DMP0"/>
<dbReference type="Gene3D" id="3.30.70.270">
    <property type="match status" value="1"/>
</dbReference>
<dbReference type="GO" id="GO:0003824">
    <property type="term" value="F:catalytic activity"/>
    <property type="evidence" value="ECO:0007669"/>
    <property type="project" value="UniProtKB-KW"/>
</dbReference>
<dbReference type="InterPro" id="IPR043128">
    <property type="entry name" value="Rev_trsase/Diguanyl_cyclase"/>
</dbReference>
<dbReference type="Pfam" id="PF17919">
    <property type="entry name" value="RT_RNaseH_2"/>
    <property type="match status" value="1"/>
</dbReference>
<feature type="domain" description="Reverse transcriptase/retrotransposon-derived protein RNase H-like" evidence="2">
    <location>
        <begin position="16"/>
        <end position="97"/>
    </location>
</feature>
<dbReference type="InterPro" id="IPR041577">
    <property type="entry name" value="RT_RNaseH_2"/>
</dbReference>
<keyword evidence="1" id="KW-0511">Multifunctional enzyme</keyword>
<dbReference type="PANTHER" id="PTHR37984:SF5">
    <property type="entry name" value="PROTEIN NYNRIN-LIKE"/>
    <property type="match status" value="1"/>
</dbReference>